<dbReference type="AlphaFoldDB" id="A0A370PRS0"/>
<keyword evidence="1" id="KW-0812">Transmembrane</keyword>
<dbReference type="Proteomes" id="UP000254937">
    <property type="component" value="Unassembled WGS sequence"/>
</dbReference>
<keyword evidence="3" id="KW-1185">Reference proteome</keyword>
<name>A0A370PRS0_ASPPH</name>
<dbReference type="EMBL" id="KZ851848">
    <property type="protein sequence ID" value="RDK44898.1"/>
    <property type="molecule type" value="Genomic_DNA"/>
</dbReference>
<feature type="transmembrane region" description="Helical" evidence="1">
    <location>
        <begin position="20"/>
        <end position="50"/>
    </location>
</feature>
<evidence type="ECO:0000313" key="2">
    <source>
        <dbReference type="EMBL" id="RDK44898.1"/>
    </source>
</evidence>
<keyword evidence="1" id="KW-0472">Membrane</keyword>
<proteinExistence type="predicted"/>
<evidence type="ECO:0000256" key="1">
    <source>
        <dbReference type="SAM" id="Phobius"/>
    </source>
</evidence>
<reference evidence="2 3" key="1">
    <citation type="submission" date="2018-07" db="EMBL/GenBank/DDBJ databases">
        <title>Section-level genome sequencing of Aspergillus section Nigri to investigate inter- and intra-species variation.</title>
        <authorList>
            <consortium name="DOE Joint Genome Institute"/>
            <person name="Vesth T.C."/>
            <person name="Nybo J.L."/>
            <person name="Theobald S."/>
            <person name="Frisvad J.C."/>
            <person name="Larsen T.O."/>
            <person name="Nielsen K.F."/>
            <person name="Hoof J.B."/>
            <person name="Brandl J."/>
            <person name="Salamov A."/>
            <person name="Riley R."/>
            <person name="Gladden J.M."/>
            <person name="Phatale P."/>
            <person name="Nielsen M.T."/>
            <person name="Lyhne E.K."/>
            <person name="Kogle M.E."/>
            <person name="Strasser K."/>
            <person name="McDonnell E."/>
            <person name="Barry K."/>
            <person name="Clum A."/>
            <person name="Chen C."/>
            <person name="Nolan M."/>
            <person name="Sandor L."/>
            <person name="Kuo A."/>
            <person name="Lipzen A."/>
            <person name="Hainaut M."/>
            <person name="Drula E."/>
            <person name="Tsang A."/>
            <person name="Magnuson J.K."/>
            <person name="Henrissat B."/>
            <person name="Wiebenga A."/>
            <person name="Simmons B.A."/>
            <person name="Makela M.R."/>
            <person name="De vries R.P."/>
            <person name="Grigoriev I.V."/>
            <person name="Mortensen U.H."/>
            <person name="Baker S.E."/>
            <person name="Andersen M.R."/>
        </authorList>
    </citation>
    <scope>NUCLEOTIDE SEQUENCE [LARGE SCALE GENOMIC DNA]</scope>
    <source>
        <strain evidence="2 3">ATCC 13157</strain>
    </source>
</reference>
<sequence>MMVLHESCSDPSLPFFFSFLFLFLSFFHPLFCLFFFLLLKFLYFLLFCFLSFPGEA</sequence>
<accession>A0A370PRS0</accession>
<keyword evidence="1" id="KW-1133">Transmembrane helix</keyword>
<gene>
    <name evidence="2" type="ORF">M752DRAFT_128925</name>
</gene>
<evidence type="ECO:0000313" key="3">
    <source>
        <dbReference type="Proteomes" id="UP000254937"/>
    </source>
</evidence>
<protein>
    <submittedName>
        <fullName evidence="2">Uncharacterized protein</fullName>
    </submittedName>
</protein>
<organism evidence="2 3">
    <name type="scientific">Aspergillus phoenicis ATCC 13157</name>
    <dbReference type="NCBI Taxonomy" id="1353007"/>
    <lineage>
        <taxon>Eukaryota</taxon>
        <taxon>Fungi</taxon>
        <taxon>Dikarya</taxon>
        <taxon>Ascomycota</taxon>
        <taxon>Pezizomycotina</taxon>
        <taxon>Eurotiomycetes</taxon>
        <taxon>Eurotiomycetidae</taxon>
        <taxon>Eurotiales</taxon>
        <taxon>Aspergillaceae</taxon>
        <taxon>Aspergillus</taxon>
    </lineage>
</organism>